<gene>
    <name evidence="8" type="primary">trpC</name>
    <name evidence="10" type="ORF">J2S11_001377</name>
</gene>
<keyword evidence="5 8" id="KW-0822">Tryptophan biosynthesis</keyword>
<comment type="caution">
    <text evidence="10">The sequence shown here is derived from an EMBL/GenBank/DDBJ whole genome shotgun (WGS) entry which is preliminary data.</text>
</comment>
<dbReference type="InterPro" id="IPR001468">
    <property type="entry name" value="Indole-3-GlycerolPSynthase_CS"/>
</dbReference>
<evidence type="ECO:0000256" key="5">
    <source>
        <dbReference type="ARBA" id="ARBA00022822"/>
    </source>
</evidence>
<dbReference type="InterPro" id="IPR013798">
    <property type="entry name" value="Indole-3-glycerol_P_synth_dom"/>
</dbReference>
<dbReference type="InterPro" id="IPR011060">
    <property type="entry name" value="RibuloseP-bd_barrel"/>
</dbReference>
<evidence type="ECO:0000313" key="11">
    <source>
        <dbReference type="Proteomes" id="UP001235840"/>
    </source>
</evidence>
<dbReference type="InterPro" id="IPR045186">
    <property type="entry name" value="Indole-3-glycerol_P_synth"/>
</dbReference>
<dbReference type="RefSeq" id="WP_307392641.1">
    <property type="nucleotide sequence ID" value="NZ_BAAADK010000011.1"/>
</dbReference>
<evidence type="ECO:0000256" key="7">
    <source>
        <dbReference type="ARBA" id="ARBA00023239"/>
    </source>
</evidence>
<sequence>MLTKILSTKQEEIKELYSRKYGFKGTTRARAIQSYPFVEALQNPKHTVALIAEIKKASPSKGLIRSEFDPVQLALDYERAGADCLSVLTDRDYFMGDPEYIWKVKEQVQLPILRKDFIVDPIQVEQSVELGADAILLIARALSLSQLEELYLQATEVGLDVLIEVHNREELVGILALKEKGIDLKLIGVNNRNLDTFETSIEVTKDLRSMIPEGVLCISESGIQSKQDIVELSRIGVHGFLIGEHFMRQENIVEAVKRLYE</sequence>
<reference evidence="10 11" key="1">
    <citation type="submission" date="2023-07" db="EMBL/GenBank/DDBJ databases">
        <title>Genomic Encyclopedia of Type Strains, Phase IV (KMG-IV): sequencing the most valuable type-strain genomes for metagenomic binning, comparative biology and taxonomic classification.</title>
        <authorList>
            <person name="Goeker M."/>
        </authorList>
    </citation>
    <scope>NUCLEOTIDE SEQUENCE [LARGE SCALE GENOMIC DNA]</scope>
    <source>
        <strain evidence="10 11">DSM 12751</strain>
    </source>
</reference>
<keyword evidence="7 8" id="KW-0456">Lyase</keyword>
<evidence type="ECO:0000256" key="6">
    <source>
        <dbReference type="ARBA" id="ARBA00023141"/>
    </source>
</evidence>
<dbReference type="Proteomes" id="UP001235840">
    <property type="component" value="Unassembled WGS sequence"/>
</dbReference>
<keyword evidence="3 8" id="KW-0028">Amino-acid biosynthesis</keyword>
<protein>
    <recommendedName>
        <fullName evidence="8">Indole-3-glycerol phosphate synthase</fullName>
        <shortName evidence="8">IGPS</shortName>
        <ecNumber evidence="8">4.1.1.48</ecNumber>
    </recommendedName>
</protein>
<dbReference type="InterPro" id="IPR013785">
    <property type="entry name" value="Aldolase_TIM"/>
</dbReference>
<name>A0ABT9VWX0_9BACI</name>
<evidence type="ECO:0000256" key="8">
    <source>
        <dbReference type="HAMAP-Rule" id="MF_00134"/>
    </source>
</evidence>
<dbReference type="SUPFAM" id="SSF51366">
    <property type="entry name" value="Ribulose-phoshate binding barrel"/>
    <property type="match status" value="1"/>
</dbReference>
<dbReference type="CDD" id="cd00331">
    <property type="entry name" value="IGPS"/>
    <property type="match status" value="1"/>
</dbReference>
<evidence type="ECO:0000256" key="4">
    <source>
        <dbReference type="ARBA" id="ARBA00022793"/>
    </source>
</evidence>
<evidence type="ECO:0000256" key="1">
    <source>
        <dbReference type="ARBA" id="ARBA00001633"/>
    </source>
</evidence>
<evidence type="ECO:0000256" key="2">
    <source>
        <dbReference type="ARBA" id="ARBA00004696"/>
    </source>
</evidence>
<comment type="pathway">
    <text evidence="2 8">Amino-acid biosynthesis; L-tryptophan biosynthesis; L-tryptophan from chorismate: step 4/5.</text>
</comment>
<keyword evidence="11" id="KW-1185">Reference proteome</keyword>
<comment type="similarity">
    <text evidence="8">Belongs to the TrpC family.</text>
</comment>
<keyword evidence="4 8" id="KW-0210">Decarboxylase</keyword>
<feature type="domain" description="Indole-3-glycerol phosphate synthase" evidence="9">
    <location>
        <begin position="2"/>
        <end position="259"/>
    </location>
</feature>
<dbReference type="PANTHER" id="PTHR22854:SF2">
    <property type="entry name" value="INDOLE-3-GLYCEROL-PHOSPHATE SYNTHASE"/>
    <property type="match status" value="1"/>
</dbReference>
<dbReference type="EC" id="4.1.1.48" evidence="8"/>
<dbReference type="NCBIfam" id="NF001377">
    <property type="entry name" value="PRK00278.2-4"/>
    <property type="match status" value="1"/>
</dbReference>
<evidence type="ECO:0000313" key="10">
    <source>
        <dbReference type="EMBL" id="MDQ0165476.1"/>
    </source>
</evidence>
<dbReference type="EMBL" id="JAUSTY010000005">
    <property type="protein sequence ID" value="MDQ0165476.1"/>
    <property type="molecule type" value="Genomic_DNA"/>
</dbReference>
<dbReference type="PANTHER" id="PTHR22854">
    <property type="entry name" value="TRYPTOPHAN BIOSYNTHESIS PROTEIN"/>
    <property type="match status" value="1"/>
</dbReference>
<evidence type="ECO:0000256" key="3">
    <source>
        <dbReference type="ARBA" id="ARBA00022605"/>
    </source>
</evidence>
<organism evidence="10 11">
    <name type="scientific">Caldalkalibacillus horti</name>
    <dbReference type="NCBI Taxonomy" id="77523"/>
    <lineage>
        <taxon>Bacteria</taxon>
        <taxon>Bacillati</taxon>
        <taxon>Bacillota</taxon>
        <taxon>Bacilli</taxon>
        <taxon>Bacillales</taxon>
        <taxon>Bacillaceae</taxon>
        <taxon>Caldalkalibacillus</taxon>
    </lineage>
</organism>
<dbReference type="HAMAP" id="MF_00134_B">
    <property type="entry name" value="IGPS_B"/>
    <property type="match status" value="1"/>
</dbReference>
<comment type="catalytic activity">
    <reaction evidence="1 8">
        <text>1-(2-carboxyphenylamino)-1-deoxy-D-ribulose 5-phosphate + H(+) = (1S,2R)-1-C-(indol-3-yl)glycerol 3-phosphate + CO2 + H2O</text>
        <dbReference type="Rhea" id="RHEA:23476"/>
        <dbReference type="ChEBI" id="CHEBI:15377"/>
        <dbReference type="ChEBI" id="CHEBI:15378"/>
        <dbReference type="ChEBI" id="CHEBI:16526"/>
        <dbReference type="ChEBI" id="CHEBI:58613"/>
        <dbReference type="ChEBI" id="CHEBI:58866"/>
        <dbReference type="EC" id="4.1.1.48"/>
    </reaction>
</comment>
<dbReference type="PROSITE" id="PS00614">
    <property type="entry name" value="IGPS"/>
    <property type="match status" value="1"/>
</dbReference>
<dbReference type="Gene3D" id="3.20.20.70">
    <property type="entry name" value="Aldolase class I"/>
    <property type="match status" value="1"/>
</dbReference>
<proteinExistence type="inferred from homology"/>
<accession>A0ABT9VWX0</accession>
<evidence type="ECO:0000259" key="9">
    <source>
        <dbReference type="Pfam" id="PF00218"/>
    </source>
</evidence>
<keyword evidence="6 8" id="KW-0057">Aromatic amino acid biosynthesis</keyword>
<dbReference type="Pfam" id="PF00218">
    <property type="entry name" value="IGPS"/>
    <property type="match status" value="1"/>
</dbReference>
<dbReference type="GO" id="GO:0004425">
    <property type="term" value="F:indole-3-glycerol-phosphate synthase activity"/>
    <property type="evidence" value="ECO:0007669"/>
    <property type="project" value="UniProtKB-EC"/>
</dbReference>